<keyword evidence="2" id="KW-1185">Reference proteome</keyword>
<name>A0A7T7CL40_9CAUD</name>
<proteinExistence type="predicted"/>
<dbReference type="Proteomes" id="UP000595806">
    <property type="component" value="Segment"/>
</dbReference>
<evidence type="ECO:0000313" key="1">
    <source>
        <dbReference type="EMBL" id="QQK88450.1"/>
    </source>
</evidence>
<reference evidence="1 2" key="1">
    <citation type="submission" date="2020-12" db="EMBL/GenBank/DDBJ databases">
        <authorList>
            <person name="Rakov C."/>
            <person name="Alkalay-Oren S."/>
            <person name="Coppenhagen-Glazer S."/>
            <person name="Hazan R."/>
        </authorList>
    </citation>
    <scope>NUCLEOTIDE SEQUENCE [LARGE SCALE GENOMIC DNA]</scope>
</reference>
<evidence type="ECO:0000313" key="2">
    <source>
        <dbReference type="Proteomes" id="UP000595806"/>
    </source>
</evidence>
<sequence length="74" mass="8286">MVKFTFTNITPWAKMNGFKVGESFDALELLEGEYDTDGYPTESDDLPCVVFRRPSDGGVYTISNCDEEGELSYS</sequence>
<organism evidence="1 2">
    <name type="scientific">Providencia phage PSTRCR_114</name>
    <dbReference type="NCBI Taxonomy" id="2800824"/>
    <lineage>
        <taxon>Viruses</taxon>
        <taxon>Duplodnaviria</taxon>
        <taxon>Heunggongvirae</taxon>
        <taxon>Uroviricota</taxon>
        <taxon>Caudoviricetes</taxon>
        <taxon>Autographivirales</taxon>
        <taxon>Autoscriptoviridae</taxon>
        <taxon>Slopekvirinae</taxon>
        <taxon>Kakivirus</taxon>
        <taxon>Kakivirus PSTRCR114</taxon>
    </lineage>
</organism>
<dbReference type="EMBL" id="MW358930">
    <property type="protein sequence ID" value="QQK88450.1"/>
    <property type="molecule type" value="Genomic_DNA"/>
</dbReference>
<accession>A0A7T7CL40</accession>
<protein>
    <submittedName>
        <fullName evidence="1">Uncharacterized protein</fullName>
    </submittedName>
</protein>